<accession>A0ABV1JBI1</accession>
<feature type="transmembrane region" description="Helical" evidence="6">
    <location>
        <begin position="122"/>
        <end position="140"/>
    </location>
</feature>
<evidence type="ECO:0000256" key="6">
    <source>
        <dbReference type="SAM" id="Phobius"/>
    </source>
</evidence>
<feature type="transmembrane region" description="Helical" evidence="6">
    <location>
        <begin position="95"/>
        <end position="115"/>
    </location>
</feature>
<name>A0ABV1JBI1_9ACTN</name>
<evidence type="ECO:0000313" key="9">
    <source>
        <dbReference type="Proteomes" id="UP001487305"/>
    </source>
</evidence>
<keyword evidence="4 6" id="KW-1133">Transmembrane helix</keyword>
<dbReference type="InterPro" id="IPR037185">
    <property type="entry name" value="EmrE-like"/>
</dbReference>
<reference evidence="8 9" key="1">
    <citation type="submission" date="2024-04" db="EMBL/GenBank/DDBJ databases">
        <title>Human intestinal bacterial collection.</title>
        <authorList>
            <person name="Pauvert C."/>
            <person name="Hitch T.C.A."/>
            <person name="Clavel T."/>
        </authorList>
    </citation>
    <scope>NUCLEOTIDE SEQUENCE [LARGE SCALE GENOMIC DNA]</scope>
    <source>
        <strain evidence="8 9">CLA-KB-H42</strain>
    </source>
</reference>
<feature type="transmembrane region" description="Helical" evidence="6">
    <location>
        <begin position="246"/>
        <end position="263"/>
    </location>
</feature>
<gene>
    <name evidence="8" type="ORF">AAA083_05525</name>
</gene>
<protein>
    <submittedName>
        <fullName evidence="8">DMT family transporter</fullName>
    </submittedName>
</protein>
<evidence type="ECO:0000256" key="5">
    <source>
        <dbReference type="ARBA" id="ARBA00023136"/>
    </source>
</evidence>
<proteinExistence type="inferred from homology"/>
<comment type="similarity">
    <text evidence="2">Belongs to the EamA transporter family.</text>
</comment>
<evidence type="ECO:0000259" key="7">
    <source>
        <dbReference type="Pfam" id="PF00892"/>
    </source>
</evidence>
<feature type="domain" description="EamA" evidence="7">
    <location>
        <begin position="7"/>
        <end position="139"/>
    </location>
</feature>
<feature type="transmembrane region" description="Helical" evidence="6">
    <location>
        <begin position="184"/>
        <end position="205"/>
    </location>
</feature>
<dbReference type="SUPFAM" id="SSF103481">
    <property type="entry name" value="Multidrug resistance efflux transporter EmrE"/>
    <property type="match status" value="2"/>
</dbReference>
<dbReference type="InterPro" id="IPR050638">
    <property type="entry name" value="AA-Vitamin_Transporters"/>
</dbReference>
<dbReference type="PANTHER" id="PTHR32322:SF2">
    <property type="entry name" value="EAMA DOMAIN-CONTAINING PROTEIN"/>
    <property type="match status" value="1"/>
</dbReference>
<evidence type="ECO:0000256" key="4">
    <source>
        <dbReference type="ARBA" id="ARBA00022989"/>
    </source>
</evidence>
<feature type="transmembrane region" description="Helical" evidence="6">
    <location>
        <begin position="36"/>
        <end position="53"/>
    </location>
</feature>
<comment type="subcellular location">
    <subcellularLocation>
        <location evidence="1">Membrane</location>
        <topology evidence="1">Multi-pass membrane protein</topology>
    </subcellularLocation>
</comment>
<feature type="transmembrane region" description="Helical" evidence="6">
    <location>
        <begin position="146"/>
        <end position="163"/>
    </location>
</feature>
<comment type="caution">
    <text evidence="8">The sequence shown here is derived from an EMBL/GenBank/DDBJ whole genome shotgun (WGS) entry which is preliminary data.</text>
</comment>
<dbReference type="EMBL" id="JBBNOP010000003">
    <property type="protein sequence ID" value="MEQ3362434.1"/>
    <property type="molecule type" value="Genomic_DNA"/>
</dbReference>
<feature type="transmembrane region" description="Helical" evidence="6">
    <location>
        <begin position="269"/>
        <end position="288"/>
    </location>
</feature>
<dbReference type="PANTHER" id="PTHR32322">
    <property type="entry name" value="INNER MEMBRANE TRANSPORTER"/>
    <property type="match status" value="1"/>
</dbReference>
<dbReference type="RefSeq" id="WP_102374927.1">
    <property type="nucleotide sequence ID" value="NZ_DBFADM010000042.1"/>
</dbReference>
<feature type="transmembrane region" description="Helical" evidence="6">
    <location>
        <begin position="217"/>
        <end position="239"/>
    </location>
</feature>
<keyword evidence="5 6" id="KW-0472">Membrane</keyword>
<feature type="domain" description="EamA" evidence="7">
    <location>
        <begin position="148"/>
        <end position="284"/>
    </location>
</feature>
<feature type="transmembrane region" description="Helical" evidence="6">
    <location>
        <begin position="65"/>
        <end position="83"/>
    </location>
</feature>
<evidence type="ECO:0000256" key="2">
    <source>
        <dbReference type="ARBA" id="ARBA00007362"/>
    </source>
</evidence>
<dbReference type="Pfam" id="PF00892">
    <property type="entry name" value="EamA"/>
    <property type="match status" value="2"/>
</dbReference>
<evidence type="ECO:0000313" key="8">
    <source>
        <dbReference type="EMBL" id="MEQ3362434.1"/>
    </source>
</evidence>
<keyword evidence="9" id="KW-1185">Reference proteome</keyword>
<evidence type="ECO:0000256" key="1">
    <source>
        <dbReference type="ARBA" id="ARBA00004141"/>
    </source>
</evidence>
<evidence type="ECO:0000256" key="3">
    <source>
        <dbReference type="ARBA" id="ARBA00022692"/>
    </source>
</evidence>
<keyword evidence="3 6" id="KW-0812">Transmembrane</keyword>
<dbReference type="InterPro" id="IPR000620">
    <property type="entry name" value="EamA_dom"/>
</dbReference>
<organism evidence="8 9">
    <name type="scientific">Raoultibacter massiliensis</name>
    <dbReference type="NCBI Taxonomy" id="1852371"/>
    <lineage>
        <taxon>Bacteria</taxon>
        <taxon>Bacillati</taxon>
        <taxon>Actinomycetota</taxon>
        <taxon>Coriobacteriia</taxon>
        <taxon>Eggerthellales</taxon>
        <taxon>Eggerthellaceae</taxon>
        <taxon>Raoultibacter</taxon>
    </lineage>
</organism>
<dbReference type="Proteomes" id="UP001487305">
    <property type="component" value="Unassembled WGS sequence"/>
</dbReference>
<sequence length="303" mass="32650">MAASESRGHALALVTIAIWGTTFVSTKVLLVEFQPIEILFYRFLIGLLALAALRPRRFKLGSWRREALCAAAGLSGVTLYYLFENIALVYTTASNVGVIVSVAPFFTALLAFFVTRDERLRPGFFVGFAVAMAGIVLISSQGLSGGGWGDLLAVAAAAVWAVYSTITRKIGSWGYDNIQMTKRTFAWGLLFMVPVLFGSGFQFGFARFADPVTVANMAFLGFGASALCFVTWNLAVRILGAVKTSAYIYLVPVITVAASVIVLHEPLTAPIACGVVLTCAGLLISEWGKGERKAGGRIRRRLR</sequence>